<evidence type="ECO:0000313" key="7">
    <source>
        <dbReference type="EMBL" id="PQJ72178.1"/>
    </source>
</evidence>
<dbReference type="InterPro" id="IPR014284">
    <property type="entry name" value="RNA_pol_sigma-70_dom"/>
</dbReference>
<dbReference type="InterPro" id="IPR036388">
    <property type="entry name" value="WH-like_DNA-bd_sf"/>
</dbReference>
<dbReference type="InterPro" id="IPR007627">
    <property type="entry name" value="RNA_pol_sigma70_r2"/>
</dbReference>
<dbReference type="OrthoDB" id="1100095at2"/>
<accession>A0A2P6CBG0</accession>
<gene>
    <name evidence="7" type="ORF">BTO14_02450</name>
</gene>
<dbReference type="InterPro" id="IPR013325">
    <property type="entry name" value="RNA_pol_sigma_r2"/>
</dbReference>
<proteinExistence type="inferred from homology"/>
<dbReference type="Proteomes" id="UP000247345">
    <property type="component" value="Unassembled WGS sequence"/>
</dbReference>
<dbReference type="GO" id="GO:0006352">
    <property type="term" value="P:DNA-templated transcription initiation"/>
    <property type="evidence" value="ECO:0007669"/>
    <property type="project" value="InterPro"/>
</dbReference>
<feature type="domain" description="RNA polymerase sigma-70 region 2" evidence="5">
    <location>
        <begin position="25"/>
        <end position="92"/>
    </location>
</feature>
<evidence type="ECO:0000256" key="1">
    <source>
        <dbReference type="ARBA" id="ARBA00010641"/>
    </source>
</evidence>
<dbReference type="PANTHER" id="PTHR43133:SF46">
    <property type="entry name" value="RNA POLYMERASE SIGMA-70 FACTOR ECF SUBFAMILY"/>
    <property type="match status" value="1"/>
</dbReference>
<dbReference type="InterPro" id="IPR013249">
    <property type="entry name" value="RNA_pol_sigma70_r4_t2"/>
</dbReference>
<name>A0A2P6CBG0_9FLAO</name>
<dbReference type="NCBIfam" id="TIGR02937">
    <property type="entry name" value="sigma70-ECF"/>
    <property type="match status" value="1"/>
</dbReference>
<evidence type="ECO:0000256" key="3">
    <source>
        <dbReference type="ARBA" id="ARBA00023082"/>
    </source>
</evidence>
<protein>
    <submittedName>
        <fullName evidence="7">RNA polymerase sigma-70 factor</fullName>
    </submittedName>
</protein>
<dbReference type="PANTHER" id="PTHR43133">
    <property type="entry name" value="RNA POLYMERASE ECF-TYPE SIGMA FACTO"/>
    <property type="match status" value="1"/>
</dbReference>
<reference evidence="7 8" key="1">
    <citation type="submission" date="2016-12" db="EMBL/GenBank/DDBJ databases">
        <title>Trade-off between light-utilization and light-protection in marine flavobacteria.</title>
        <authorList>
            <person name="Kumagai Y."/>
            <person name="Yoshizawa S."/>
            <person name="Kogure K."/>
            <person name="Iwasaki W."/>
        </authorList>
    </citation>
    <scope>NUCLEOTIDE SEQUENCE [LARGE SCALE GENOMIC DNA]</scope>
    <source>
        <strain evidence="7 8">KCTC 12100</strain>
    </source>
</reference>
<dbReference type="InterPro" id="IPR039425">
    <property type="entry name" value="RNA_pol_sigma-70-like"/>
</dbReference>
<evidence type="ECO:0000259" key="6">
    <source>
        <dbReference type="Pfam" id="PF08281"/>
    </source>
</evidence>
<keyword evidence="3" id="KW-0731">Sigma factor</keyword>
<feature type="domain" description="RNA polymerase sigma factor 70 region 4 type 2" evidence="6">
    <location>
        <begin position="122"/>
        <end position="168"/>
    </location>
</feature>
<dbReference type="Gene3D" id="1.10.10.10">
    <property type="entry name" value="Winged helix-like DNA-binding domain superfamily/Winged helix DNA-binding domain"/>
    <property type="match status" value="1"/>
</dbReference>
<dbReference type="RefSeq" id="WP_105047837.1">
    <property type="nucleotide sequence ID" value="NZ_CP150661.1"/>
</dbReference>
<sequence length="198" mass="23146">MHVYTTNNILIEALKKGSPRAYTFLVETYHQKLCIYAYGLIHDHDTAEDIVQNVFLKTWTNREKLKTDLPINSYLYKSVYNEFIDQYRKQKKIFPLDKKYIDTILTFIEDDDTSFDNLIDDVKQEIQNLPKKCKETFLLSKEEGLTNIEIAEYKNVSLKTVEAHMTKAFSILRLKVGLKMNSILFLLYGGNNRALLTS</sequence>
<dbReference type="Gene3D" id="1.10.1740.10">
    <property type="match status" value="1"/>
</dbReference>
<comment type="similarity">
    <text evidence="1">Belongs to the sigma-70 factor family. ECF subfamily.</text>
</comment>
<dbReference type="SUPFAM" id="SSF88946">
    <property type="entry name" value="Sigma2 domain of RNA polymerase sigma factors"/>
    <property type="match status" value="1"/>
</dbReference>
<dbReference type="GO" id="GO:0003677">
    <property type="term" value="F:DNA binding"/>
    <property type="evidence" value="ECO:0007669"/>
    <property type="project" value="InterPro"/>
</dbReference>
<dbReference type="NCBIfam" id="TIGR02985">
    <property type="entry name" value="Sig70_bacteroi1"/>
    <property type="match status" value="1"/>
</dbReference>
<dbReference type="GO" id="GO:0016987">
    <property type="term" value="F:sigma factor activity"/>
    <property type="evidence" value="ECO:0007669"/>
    <property type="project" value="UniProtKB-KW"/>
</dbReference>
<keyword evidence="4" id="KW-0804">Transcription</keyword>
<dbReference type="InterPro" id="IPR013324">
    <property type="entry name" value="RNA_pol_sigma_r3/r4-like"/>
</dbReference>
<evidence type="ECO:0000256" key="4">
    <source>
        <dbReference type="ARBA" id="ARBA00023163"/>
    </source>
</evidence>
<dbReference type="AlphaFoldDB" id="A0A2P6CBG0"/>
<dbReference type="SUPFAM" id="SSF88659">
    <property type="entry name" value="Sigma3 and sigma4 domains of RNA polymerase sigma factors"/>
    <property type="match status" value="1"/>
</dbReference>
<evidence type="ECO:0000313" key="8">
    <source>
        <dbReference type="Proteomes" id="UP000247345"/>
    </source>
</evidence>
<keyword evidence="8" id="KW-1185">Reference proteome</keyword>
<evidence type="ECO:0000256" key="2">
    <source>
        <dbReference type="ARBA" id="ARBA00023015"/>
    </source>
</evidence>
<dbReference type="InterPro" id="IPR014327">
    <property type="entry name" value="RNA_pol_sigma70_bacteroid"/>
</dbReference>
<dbReference type="Pfam" id="PF08281">
    <property type="entry name" value="Sigma70_r4_2"/>
    <property type="match status" value="1"/>
</dbReference>
<comment type="caution">
    <text evidence="7">The sequence shown here is derived from an EMBL/GenBank/DDBJ whole genome shotgun (WGS) entry which is preliminary data.</text>
</comment>
<evidence type="ECO:0000259" key="5">
    <source>
        <dbReference type="Pfam" id="PF04542"/>
    </source>
</evidence>
<dbReference type="EMBL" id="MSCK01000001">
    <property type="protein sequence ID" value="PQJ72178.1"/>
    <property type="molecule type" value="Genomic_DNA"/>
</dbReference>
<keyword evidence="2" id="KW-0805">Transcription regulation</keyword>
<dbReference type="Pfam" id="PF04542">
    <property type="entry name" value="Sigma70_r2"/>
    <property type="match status" value="1"/>
</dbReference>
<organism evidence="7 8">
    <name type="scientific">Polaribacter butkevichii</name>
    <dbReference type="NCBI Taxonomy" id="218490"/>
    <lineage>
        <taxon>Bacteria</taxon>
        <taxon>Pseudomonadati</taxon>
        <taxon>Bacteroidota</taxon>
        <taxon>Flavobacteriia</taxon>
        <taxon>Flavobacteriales</taxon>
        <taxon>Flavobacteriaceae</taxon>
    </lineage>
</organism>